<dbReference type="GO" id="GO:0006508">
    <property type="term" value="P:proteolysis"/>
    <property type="evidence" value="ECO:0007669"/>
    <property type="project" value="UniProtKB-KW"/>
</dbReference>
<organism evidence="2 3">
    <name type="scientific">Vulgatibacter incomptus</name>
    <dbReference type="NCBI Taxonomy" id="1391653"/>
    <lineage>
        <taxon>Bacteria</taxon>
        <taxon>Pseudomonadati</taxon>
        <taxon>Myxococcota</taxon>
        <taxon>Myxococcia</taxon>
        <taxon>Myxococcales</taxon>
        <taxon>Cystobacterineae</taxon>
        <taxon>Vulgatibacteraceae</taxon>
        <taxon>Vulgatibacter</taxon>
    </lineage>
</organism>
<evidence type="ECO:0000256" key="1">
    <source>
        <dbReference type="SAM" id="MobiDB-lite"/>
    </source>
</evidence>
<dbReference type="EMBL" id="CP012332">
    <property type="protein sequence ID" value="AKU90899.1"/>
    <property type="molecule type" value="Genomic_DNA"/>
</dbReference>
<proteinExistence type="predicted"/>
<reference evidence="2 3" key="1">
    <citation type="submission" date="2015-08" db="EMBL/GenBank/DDBJ databases">
        <authorList>
            <person name="Babu N.S."/>
            <person name="Beckwith C.J."/>
            <person name="Beseler K.G."/>
            <person name="Brison A."/>
            <person name="Carone J.V."/>
            <person name="Caskin T.P."/>
            <person name="Diamond M."/>
            <person name="Durham M.E."/>
            <person name="Foxe J.M."/>
            <person name="Go M."/>
            <person name="Henderson B.A."/>
            <person name="Jones I.B."/>
            <person name="McGettigan J.A."/>
            <person name="Micheletti S.J."/>
            <person name="Nasrallah M.E."/>
            <person name="Ortiz D."/>
            <person name="Piller C.R."/>
            <person name="Privatt S.R."/>
            <person name="Schneider S.L."/>
            <person name="Sharp S."/>
            <person name="Smith T.C."/>
            <person name="Stanton J.D."/>
            <person name="Ullery H.E."/>
            <person name="Wilson R.J."/>
            <person name="Serrano M.G."/>
            <person name="Buck G."/>
            <person name="Lee V."/>
            <person name="Wang Y."/>
            <person name="Carvalho R."/>
            <person name="Voegtly L."/>
            <person name="Shi R."/>
            <person name="Duckworth R."/>
            <person name="Johnson A."/>
            <person name="Loviza R."/>
            <person name="Walstead R."/>
            <person name="Shah Z."/>
            <person name="Kiflezghi M."/>
            <person name="Wade K."/>
            <person name="Ball S.L."/>
            <person name="Bradley K.W."/>
            <person name="Asai D.J."/>
            <person name="Bowman C.A."/>
            <person name="Russell D.A."/>
            <person name="Pope W.H."/>
            <person name="Jacobs-Sera D."/>
            <person name="Hendrix R.W."/>
            <person name="Hatfull G.F."/>
        </authorList>
    </citation>
    <scope>NUCLEOTIDE SEQUENCE [LARGE SCALE GENOMIC DNA]</scope>
    <source>
        <strain evidence="2 3">DSM 27710</strain>
    </source>
</reference>
<dbReference type="GO" id="GO:0008233">
    <property type="term" value="F:peptidase activity"/>
    <property type="evidence" value="ECO:0007669"/>
    <property type="project" value="UniProtKB-KW"/>
</dbReference>
<dbReference type="STRING" id="1391653.AKJ08_1286"/>
<dbReference type="OrthoDB" id="5512860at2"/>
<protein>
    <submittedName>
        <fullName evidence="2">Putative protease</fullName>
    </submittedName>
</protein>
<dbReference type="AlphaFoldDB" id="A0A0K1PCQ4"/>
<evidence type="ECO:0000313" key="2">
    <source>
        <dbReference type="EMBL" id="AKU90899.1"/>
    </source>
</evidence>
<dbReference type="Proteomes" id="UP000055590">
    <property type="component" value="Chromosome"/>
</dbReference>
<keyword evidence="2" id="KW-0645">Protease</keyword>
<feature type="region of interest" description="Disordered" evidence="1">
    <location>
        <begin position="120"/>
        <end position="145"/>
    </location>
</feature>
<name>A0A0K1PCQ4_9BACT</name>
<gene>
    <name evidence="2" type="ORF">AKJ08_1286</name>
</gene>
<feature type="compositionally biased region" description="Basic residues" evidence="1">
    <location>
        <begin position="126"/>
        <end position="145"/>
    </location>
</feature>
<evidence type="ECO:0000313" key="3">
    <source>
        <dbReference type="Proteomes" id="UP000055590"/>
    </source>
</evidence>
<dbReference type="RefSeq" id="WP_050725290.1">
    <property type="nucleotide sequence ID" value="NZ_CP012332.1"/>
</dbReference>
<keyword evidence="3" id="KW-1185">Reference proteome</keyword>
<keyword evidence="2" id="KW-0378">Hydrolase</keyword>
<accession>A0A0K1PCQ4</accession>
<dbReference type="KEGG" id="vin:AKJ08_1286"/>
<sequence>MIDPEDLSFEPEREGTRPRATELLRKAVLSGVGALFMTEEGLRSMLKDLKLPKDVLNGALVQADKTKGELLRLVGAELRSFLQSSKVRDDVLAMLSQLTLEVRAEVAIKPRGETASAFEPDVKGKVTVKRRSPAGKRATKKARPR</sequence>